<keyword evidence="4" id="KW-0539">Nucleus</keyword>
<dbReference type="Pfam" id="PF00612">
    <property type="entry name" value="IQ"/>
    <property type="match status" value="1"/>
</dbReference>
<proteinExistence type="predicted"/>
<dbReference type="CDD" id="cd23767">
    <property type="entry name" value="IQCD"/>
    <property type="match status" value="1"/>
</dbReference>
<feature type="compositionally biased region" description="Low complexity" evidence="5">
    <location>
        <begin position="377"/>
        <end position="391"/>
    </location>
</feature>
<feature type="region of interest" description="Disordered" evidence="5">
    <location>
        <begin position="1"/>
        <end position="28"/>
    </location>
</feature>
<dbReference type="GeneID" id="87954698"/>
<reference evidence="6 7" key="1">
    <citation type="submission" date="2024-01" db="EMBL/GenBank/DDBJ databases">
        <title>Comparative genomics of Cryptococcus and Kwoniella reveals pathogenesis evolution and contrasting modes of karyotype evolution via chromosome fusion or intercentromeric recombination.</title>
        <authorList>
            <person name="Coelho M.A."/>
            <person name="David-Palma M."/>
            <person name="Shea T."/>
            <person name="Bowers K."/>
            <person name="McGinley-Smith S."/>
            <person name="Mohammad A.W."/>
            <person name="Gnirke A."/>
            <person name="Yurkov A.M."/>
            <person name="Nowrousian M."/>
            <person name="Sun S."/>
            <person name="Cuomo C.A."/>
            <person name="Heitman J."/>
        </authorList>
    </citation>
    <scope>NUCLEOTIDE SEQUENCE [LARGE SCALE GENOMIC DNA]</scope>
    <source>
        <strain evidence="6">CBS 11374</strain>
    </source>
</reference>
<dbReference type="EMBL" id="CP141883">
    <property type="protein sequence ID" value="WRT65622.1"/>
    <property type="molecule type" value="Genomic_DNA"/>
</dbReference>
<organism evidence="6 7">
    <name type="scientific">Kwoniella shivajii</name>
    <dbReference type="NCBI Taxonomy" id="564305"/>
    <lineage>
        <taxon>Eukaryota</taxon>
        <taxon>Fungi</taxon>
        <taxon>Dikarya</taxon>
        <taxon>Basidiomycota</taxon>
        <taxon>Agaricomycotina</taxon>
        <taxon>Tremellomycetes</taxon>
        <taxon>Tremellales</taxon>
        <taxon>Cryptococcaceae</taxon>
        <taxon>Kwoniella</taxon>
    </lineage>
</organism>
<dbReference type="InterPro" id="IPR000048">
    <property type="entry name" value="IQ_motif_EF-hand-BS"/>
</dbReference>
<comment type="subcellular location">
    <subcellularLocation>
        <location evidence="2">Cytoplasm</location>
    </subcellularLocation>
    <subcellularLocation>
        <location evidence="1">Nucleus</location>
    </subcellularLocation>
</comment>
<keyword evidence="3" id="KW-0963">Cytoplasm</keyword>
<protein>
    <recommendedName>
        <fullName evidence="8">IQ domain-containing calmodulin-binding protein</fullName>
    </recommendedName>
</protein>
<evidence type="ECO:0000313" key="7">
    <source>
        <dbReference type="Proteomes" id="UP001329825"/>
    </source>
</evidence>
<gene>
    <name evidence="6" type="ORF">IL334_002567</name>
</gene>
<dbReference type="Proteomes" id="UP001329825">
    <property type="component" value="Chromosome 3"/>
</dbReference>
<dbReference type="PANTHER" id="PTHR31250:SF27">
    <property type="entry name" value="IQ DOMAIN-CONTAINING PROTEIN IQM5"/>
    <property type="match status" value="1"/>
</dbReference>
<evidence type="ECO:0000256" key="1">
    <source>
        <dbReference type="ARBA" id="ARBA00004123"/>
    </source>
</evidence>
<feature type="compositionally biased region" description="Basic and acidic residues" evidence="5">
    <location>
        <begin position="9"/>
        <end position="23"/>
    </location>
</feature>
<dbReference type="PANTHER" id="PTHR31250">
    <property type="entry name" value="IQ DOMAIN-CONTAINING PROTEIN IQM3"/>
    <property type="match status" value="1"/>
</dbReference>
<sequence>MLEQSISVQDDRDSAREDMKQDNATESISKVKKRDVIKSVFTLGPIVTTSNQSDHSHSVEEQTQLQRQYEYLQNGNPEEWEKKLKAIILIQSYFRGWKDRKLVNGMKLNRDARWDDLVKRTGEITYANEQLDNKNDVRSRWHRAVQAAARLEKGEGVFNPPKSLIEEIPVSELSEKDRKARKATFWGALSMGIGKGNSAGQGKENGKERDESQVLPFQSKALEQQHWLEMIDGKHRYGSNMKYYFRKWKEAETQDNFFRWLDRGDGKDLDLEEMPRERFERERITYLSAEQRLNYLIKVDKNGLLRWARNNELVDTAAGKWKDAGNGNGIISDDTNNSIDSDEDNHNEISGRHAYASTSKTPWNGKHRHKPVSPNASSTDSLSSDSYSAGSDLDDNEDTHYVGIDKSDKGWLESRKNKLTPGGMRKELLRKTVRRNTWIYVCDMKLNLFVGIKQSGTFQHSSLLAGGKVTSAGIIVVKHGLIKSLNPLSGHYRSSIEHYRAFIGQLEGRGVDLSHIKIAKSVLSLWGLSKYAQVTKREQSILTHIRRALHLSHEATEEEKSAALQENAEKEEKEHQERMKAVHEAEEQSGIQDKGDESDKEEIRRIRREVLYGKEKQREDEQRKHDTEDEVPPI</sequence>
<accession>A0ABZ1CZA5</accession>
<dbReference type="InterPro" id="IPR044159">
    <property type="entry name" value="IQM"/>
</dbReference>
<evidence type="ECO:0000256" key="2">
    <source>
        <dbReference type="ARBA" id="ARBA00004496"/>
    </source>
</evidence>
<dbReference type="RefSeq" id="XP_062790362.1">
    <property type="nucleotide sequence ID" value="XM_062934311.1"/>
</dbReference>
<evidence type="ECO:0000256" key="4">
    <source>
        <dbReference type="ARBA" id="ARBA00023242"/>
    </source>
</evidence>
<feature type="region of interest" description="Disordered" evidence="5">
    <location>
        <begin position="324"/>
        <end position="400"/>
    </location>
</feature>
<dbReference type="SMART" id="SM00015">
    <property type="entry name" value="IQ"/>
    <property type="match status" value="1"/>
</dbReference>
<feature type="compositionally biased region" description="Basic and acidic residues" evidence="5">
    <location>
        <begin position="593"/>
        <end position="627"/>
    </location>
</feature>
<evidence type="ECO:0000256" key="3">
    <source>
        <dbReference type="ARBA" id="ARBA00022490"/>
    </source>
</evidence>
<evidence type="ECO:0008006" key="8">
    <source>
        <dbReference type="Google" id="ProtNLM"/>
    </source>
</evidence>
<feature type="compositionally biased region" description="Basic and acidic residues" evidence="5">
    <location>
        <begin position="553"/>
        <end position="586"/>
    </location>
</feature>
<feature type="compositionally biased region" description="Low complexity" evidence="5">
    <location>
        <begin position="330"/>
        <end position="339"/>
    </location>
</feature>
<name>A0ABZ1CZA5_9TREE</name>
<keyword evidence="7" id="KW-1185">Reference proteome</keyword>
<evidence type="ECO:0000256" key="5">
    <source>
        <dbReference type="SAM" id="MobiDB-lite"/>
    </source>
</evidence>
<evidence type="ECO:0000313" key="6">
    <source>
        <dbReference type="EMBL" id="WRT65622.1"/>
    </source>
</evidence>
<feature type="region of interest" description="Disordered" evidence="5">
    <location>
        <begin position="553"/>
        <end position="634"/>
    </location>
</feature>
<dbReference type="PROSITE" id="PS50096">
    <property type="entry name" value="IQ"/>
    <property type="match status" value="1"/>
</dbReference>